<keyword evidence="4" id="KW-1185">Reference proteome</keyword>
<dbReference type="InterPro" id="IPR024881">
    <property type="entry name" value="Tip"/>
</dbReference>
<organism evidence="3 4">
    <name type="scientific">Svornostia abyssi</name>
    <dbReference type="NCBI Taxonomy" id="2898438"/>
    <lineage>
        <taxon>Bacteria</taxon>
        <taxon>Bacillati</taxon>
        <taxon>Actinomycetota</taxon>
        <taxon>Thermoleophilia</taxon>
        <taxon>Solirubrobacterales</taxon>
        <taxon>Baekduiaceae</taxon>
        <taxon>Svornostia</taxon>
    </lineage>
</organism>
<dbReference type="Pfam" id="PF13517">
    <property type="entry name" value="FG-GAP_3"/>
    <property type="match status" value="1"/>
</dbReference>
<evidence type="ECO:0000256" key="1">
    <source>
        <dbReference type="ARBA" id="ARBA00022729"/>
    </source>
</evidence>
<dbReference type="InterPro" id="IPR013517">
    <property type="entry name" value="FG-GAP"/>
</dbReference>
<sequence length="548" mass="56452">MAPFSVLPKLGRRAVLLAAAAGLGLAPAADAQLRGATGITYPGNQALVAPVFASTLGDVNADGFGDMTGFGPLPGGDEPGFPDSFALFGARTQTNVTLGAPSPRLVSFPKAILRRAGDVNGDGRDDVLVNIGVTTNGELRIYGAVVFGGPGVETVRLDRLGSRGFQILGEDFWVPAGDVNGDGRDDLATLRRDPETYESDIEGLTVIYGKATSTPVDPAKLGTGGAQLTSSVNENTPVTDDIATGDFNGDGRGDVGLVSGMGRGTVVFGSPSFGGVDIDAPGARGFRIDQLYALQRESTDFTGDGRDDLIAYDGNNPSIVPGQTGTATVTALPDVPGSGTIGLPSQNVTTGAEYPGSAPVGDVNRDGRQDVLGATWDGRVYLVYGRSAPGRAPQGPQVPGVFANVLRPAGDVDGDGAPDVVASLLTWVENPTEPARNTLITRGRDILPPTWAAEPPSILPKAFRPGDTVDIRGSVTEPSTVELVVRRANGSLVGTVRFPMTVATQAADWDGRVNGRALPPGEYRTTATLIDGVGLRSAPTAVPFTVLP</sequence>
<dbReference type="SUPFAM" id="SSF69318">
    <property type="entry name" value="Integrin alpha N-terminal domain"/>
    <property type="match status" value="1"/>
</dbReference>
<feature type="signal peptide" evidence="2">
    <location>
        <begin position="1"/>
        <end position="31"/>
    </location>
</feature>
<reference evidence="4" key="1">
    <citation type="submission" date="2021-11" db="EMBL/GenBank/DDBJ databases">
        <title>Cultivation dependent microbiological survey of springs from the worlds oldest radium mine currently devoted to the extraction of radon-saturated water.</title>
        <authorList>
            <person name="Kapinusova G."/>
            <person name="Smrhova T."/>
            <person name="Strejcek M."/>
            <person name="Suman J."/>
            <person name="Jani K."/>
            <person name="Pajer P."/>
            <person name="Uhlik O."/>
        </authorList>
    </citation>
    <scope>NUCLEOTIDE SEQUENCE [LARGE SCALE GENOMIC DNA]</scope>
    <source>
        <strain evidence="4">J379</strain>
    </source>
</reference>
<dbReference type="PANTHER" id="PTHR13412">
    <property type="entry name" value="T-CELL IMMUNOMODULATORY PROTEIN HOMOLOG"/>
    <property type="match status" value="1"/>
</dbReference>
<evidence type="ECO:0000313" key="4">
    <source>
        <dbReference type="Proteomes" id="UP001058860"/>
    </source>
</evidence>
<proteinExistence type="predicted"/>
<feature type="chain" id="PRO_5046211076" description="FG-GAP repeat protein" evidence="2">
    <location>
        <begin position="32"/>
        <end position="548"/>
    </location>
</feature>
<evidence type="ECO:0000313" key="3">
    <source>
        <dbReference type="EMBL" id="UUY04468.1"/>
    </source>
</evidence>
<protein>
    <recommendedName>
        <fullName evidence="5">FG-GAP repeat protein</fullName>
    </recommendedName>
</protein>
<keyword evidence="1 2" id="KW-0732">Signal</keyword>
<dbReference type="Gene3D" id="2.130.10.130">
    <property type="entry name" value="Integrin alpha, N-terminal"/>
    <property type="match status" value="2"/>
</dbReference>
<dbReference type="RefSeq" id="WP_353864950.1">
    <property type="nucleotide sequence ID" value="NZ_CP088295.1"/>
</dbReference>
<accession>A0ABY5PIH6</accession>
<dbReference type="EMBL" id="CP088295">
    <property type="protein sequence ID" value="UUY04468.1"/>
    <property type="molecule type" value="Genomic_DNA"/>
</dbReference>
<gene>
    <name evidence="3" type="ORF">LRS13_02735</name>
</gene>
<dbReference type="InterPro" id="IPR028994">
    <property type="entry name" value="Integrin_alpha_N"/>
</dbReference>
<evidence type="ECO:0000256" key="2">
    <source>
        <dbReference type="SAM" id="SignalP"/>
    </source>
</evidence>
<dbReference type="Proteomes" id="UP001058860">
    <property type="component" value="Chromosome"/>
</dbReference>
<dbReference type="PANTHER" id="PTHR13412:SF0">
    <property type="entry name" value="T-CELL IMMUNOMODULATORY PROTEIN"/>
    <property type="match status" value="1"/>
</dbReference>
<name>A0ABY5PIH6_9ACTN</name>
<evidence type="ECO:0008006" key="5">
    <source>
        <dbReference type="Google" id="ProtNLM"/>
    </source>
</evidence>